<dbReference type="RefSeq" id="WP_133870407.1">
    <property type="nucleotide sequence ID" value="NZ_SOAU01000001.1"/>
</dbReference>
<gene>
    <name evidence="3" type="ORF">BDK89_3791</name>
</gene>
<dbReference type="Gene3D" id="3.40.50.300">
    <property type="entry name" value="P-loop containing nucleotide triphosphate hydrolases"/>
    <property type="match status" value="1"/>
</dbReference>
<sequence length="878" mass="94928">MALIAREAELAELDDRLRRHRLVTIVGPGGIGKTTLARAAAAAALPRFDRGVGTVDLTRIDESAEIDGFIASQLGFPDFRSMTDSPDHRSLLVVVDNCEHVIEAAADAIDTMIGSCLSFTILCTSRTPLDLSDEAIVSLPPLDVPPPDLDDPSAASMRMLTERVVDLGGRITDDDVAAAAEICRRLDGVPLALELAAAHARTVPLGRVLDRLDARPADLDRRRFRGRSAHRSVVAAVEWSLQLLDDDTRRSFERLAVVNGPFDNAMAQAVVGDDRRPIDDLLDELVAASLLAVDTTATDTLYRMLRPLRAVALDRLGRDDDAVRDVESRIADHVVGRAAAVLLSSESDWADQLPRLLDGYDAMIAAQRWMLEHDDEPDRSLVLLAVFWAVVQQLHRAEVAEVGEQVLERWPDPTTPFWVDAAATVATCYQLLGRLDDAVALATTALEHADGSVFAPVTLRRALAQATRRMGRPEEARRWFAEGASVAAANVPGLARVLRVDEAIMLAELGDTDQATRVLDAIADEASRTGATINRAWAHCARATVAWLAADPTAAERARAAIDESRSIGYAAGELYSLRLLGAVLIDDGKLAAAASAVLELQNGLLERRAALDARAVLDHAARLLELHADDDWADLAATANRLDTTSTLTARDAADIVDRGSVVGRDLGVRDALELCRDRLTAMANDHDAPNVETAAAPPAGGPTLRCEGDVWRWTFDGGSVTTKASKGAADLARLLERPGHEVSALDLSGSTKMADSGIETLDSRARRETEDRIRELRADIDEADAHHDLARAERATAEMDRLVDELTSALGLGGRARRTGSDGERARSAVTQRIRSTIRRIDELHPKLGAHLSVSVETGTFCVYRPAEPVVWTVER</sequence>
<dbReference type="InterPro" id="IPR027417">
    <property type="entry name" value="P-loop_NTPase"/>
</dbReference>
<dbReference type="InterPro" id="IPR003593">
    <property type="entry name" value="AAA+_ATPase"/>
</dbReference>
<organism evidence="3 4">
    <name type="scientific">Ilumatobacter fluminis</name>
    <dbReference type="NCBI Taxonomy" id="467091"/>
    <lineage>
        <taxon>Bacteria</taxon>
        <taxon>Bacillati</taxon>
        <taxon>Actinomycetota</taxon>
        <taxon>Acidimicrobiia</taxon>
        <taxon>Acidimicrobiales</taxon>
        <taxon>Ilumatobacteraceae</taxon>
        <taxon>Ilumatobacter</taxon>
    </lineage>
</organism>
<protein>
    <submittedName>
        <fullName evidence="3">Putative ATPase</fullName>
    </submittedName>
</protein>
<feature type="coiled-coil region" evidence="1">
    <location>
        <begin position="768"/>
        <end position="811"/>
    </location>
</feature>
<dbReference type="PANTHER" id="PTHR47691">
    <property type="entry name" value="REGULATOR-RELATED"/>
    <property type="match status" value="1"/>
</dbReference>
<dbReference type="Pfam" id="PF25872">
    <property type="entry name" value="HTH_77"/>
    <property type="match status" value="1"/>
</dbReference>
<dbReference type="Proteomes" id="UP000294558">
    <property type="component" value="Unassembled WGS sequence"/>
</dbReference>
<dbReference type="SUPFAM" id="SSF52540">
    <property type="entry name" value="P-loop containing nucleoside triphosphate hydrolases"/>
    <property type="match status" value="1"/>
</dbReference>
<dbReference type="EMBL" id="SOAU01000001">
    <property type="protein sequence ID" value="TDT18174.1"/>
    <property type="molecule type" value="Genomic_DNA"/>
</dbReference>
<dbReference type="Gene3D" id="1.25.40.10">
    <property type="entry name" value="Tetratricopeptide repeat domain"/>
    <property type="match status" value="1"/>
</dbReference>
<evidence type="ECO:0000259" key="2">
    <source>
        <dbReference type="SMART" id="SM00382"/>
    </source>
</evidence>
<dbReference type="SMART" id="SM00382">
    <property type="entry name" value="AAA"/>
    <property type="match status" value="1"/>
</dbReference>
<dbReference type="InterPro" id="IPR058852">
    <property type="entry name" value="HTH_77"/>
</dbReference>
<feature type="domain" description="AAA+ ATPase" evidence="2">
    <location>
        <begin position="19"/>
        <end position="172"/>
    </location>
</feature>
<keyword evidence="4" id="KW-1185">Reference proteome</keyword>
<proteinExistence type="predicted"/>
<dbReference type="AlphaFoldDB" id="A0A4R7I4J8"/>
<dbReference type="InterPro" id="IPR011990">
    <property type="entry name" value="TPR-like_helical_dom_sf"/>
</dbReference>
<dbReference type="PANTHER" id="PTHR47691:SF3">
    <property type="entry name" value="HTH-TYPE TRANSCRIPTIONAL REGULATOR RV0890C-RELATED"/>
    <property type="match status" value="1"/>
</dbReference>
<comment type="caution">
    <text evidence="3">The sequence shown here is derived from an EMBL/GenBank/DDBJ whole genome shotgun (WGS) entry which is preliminary data.</text>
</comment>
<accession>A0A4R7I4J8</accession>
<name>A0A4R7I4J8_9ACTN</name>
<keyword evidence="1" id="KW-0175">Coiled coil</keyword>
<dbReference type="SUPFAM" id="SSF48452">
    <property type="entry name" value="TPR-like"/>
    <property type="match status" value="1"/>
</dbReference>
<evidence type="ECO:0000313" key="4">
    <source>
        <dbReference type="Proteomes" id="UP000294558"/>
    </source>
</evidence>
<evidence type="ECO:0000313" key="3">
    <source>
        <dbReference type="EMBL" id="TDT18174.1"/>
    </source>
</evidence>
<dbReference type="OrthoDB" id="9812579at2"/>
<dbReference type="PRINTS" id="PR00364">
    <property type="entry name" value="DISEASERSIST"/>
</dbReference>
<reference evidence="3 4" key="1">
    <citation type="submission" date="2019-03" db="EMBL/GenBank/DDBJ databases">
        <title>Sequencing the genomes of 1000 actinobacteria strains.</title>
        <authorList>
            <person name="Klenk H.-P."/>
        </authorList>
    </citation>
    <scope>NUCLEOTIDE SEQUENCE [LARGE SCALE GENOMIC DNA]</scope>
    <source>
        <strain evidence="3 4">DSM 18936</strain>
    </source>
</reference>
<evidence type="ECO:0000256" key="1">
    <source>
        <dbReference type="SAM" id="Coils"/>
    </source>
</evidence>